<accession>A0A8J6NUN7</accession>
<dbReference type="PROSITE" id="PS00889">
    <property type="entry name" value="CNMP_BINDING_2"/>
    <property type="match status" value="1"/>
</dbReference>
<feature type="domain" description="Cyclic nucleotide-binding" evidence="1">
    <location>
        <begin position="12"/>
        <end position="132"/>
    </location>
</feature>
<dbReference type="PRINTS" id="PR00103">
    <property type="entry name" value="CAMPKINASE"/>
</dbReference>
<name>A0A8J6NUN7_9BACT</name>
<dbReference type="InterPro" id="IPR014710">
    <property type="entry name" value="RmlC-like_jellyroll"/>
</dbReference>
<comment type="caution">
    <text evidence="2">The sequence shown here is derived from an EMBL/GenBank/DDBJ whole genome shotgun (WGS) entry which is preliminary data.</text>
</comment>
<evidence type="ECO:0000313" key="3">
    <source>
        <dbReference type="Proteomes" id="UP000605201"/>
    </source>
</evidence>
<dbReference type="PANTHER" id="PTHR23011:SF28">
    <property type="entry name" value="CYCLIC NUCLEOTIDE-BINDING DOMAIN CONTAINING PROTEIN"/>
    <property type="match status" value="1"/>
</dbReference>
<dbReference type="SMART" id="SM00100">
    <property type="entry name" value="cNMP"/>
    <property type="match status" value="1"/>
</dbReference>
<dbReference type="AlphaFoldDB" id="A0A8J6NUN7"/>
<reference evidence="2 3" key="1">
    <citation type="submission" date="2020-08" db="EMBL/GenBank/DDBJ databases">
        <title>Bridging the membrane lipid divide: bacteria of the FCB group superphylum have the potential to synthesize archaeal ether lipids.</title>
        <authorList>
            <person name="Villanueva L."/>
            <person name="Von Meijenfeldt F.A.B."/>
            <person name="Westbye A.B."/>
            <person name="Yadav S."/>
            <person name="Hopmans E.C."/>
            <person name="Dutilh B.E."/>
            <person name="Sinninghe Damste J.S."/>
        </authorList>
    </citation>
    <scope>NUCLEOTIDE SEQUENCE [LARGE SCALE GENOMIC DNA]</scope>
    <source>
        <strain evidence="2">NIOZ-UU17</strain>
    </source>
</reference>
<evidence type="ECO:0000313" key="2">
    <source>
        <dbReference type="EMBL" id="MBC8432748.1"/>
    </source>
</evidence>
<organism evidence="2 3">
    <name type="scientific">Candidatus Desulfatibia vada</name>
    <dbReference type="NCBI Taxonomy" id="2841696"/>
    <lineage>
        <taxon>Bacteria</taxon>
        <taxon>Pseudomonadati</taxon>
        <taxon>Thermodesulfobacteriota</taxon>
        <taxon>Desulfobacteria</taxon>
        <taxon>Desulfobacterales</taxon>
        <taxon>Desulfobacterales incertae sedis</taxon>
        <taxon>Candidatus Desulfatibia</taxon>
    </lineage>
</organism>
<dbReference type="InterPro" id="IPR000595">
    <property type="entry name" value="cNMP-bd_dom"/>
</dbReference>
<dbReference type="CDD" id="cd00038">
    <property type="entry name" value="CAP_ED"/>
    <property type="match status" value="1"/>
</dbReference>
<sequence>MKDIENLAKTSLFALMKDRDLKRIAKLANHIFFKKGELIIKEGENDGRLFVIISGEVEIIKSLGDPNQKHLRFLGPNHYFGEMALIDDYVRTASVVAMENTEVLSLDQWNIRKEIAKNPSVAIELLQALSRRIREAEEHLC</sequence>
<dbReference type="PANTHER" id="PTHR23011">
    <property type="entry name" value="CYCLIC NUCLEOTIDE-BINDING DOMAIN CONTAINING PROTEIN"/>
    <property type="match status" value="1"/>
</dbReference>
<dbReference type="Proteomes" id="UP000605201">
    <property type="component" value="Unassembled WGS sequence"/>
</dbReference>
<dbReference type="Gene3D" id="2.60.120.10">
    <property type="entry name" value="Jelly Rolls"/>
    <property type="match status" value="1"/>
</dbReference>
<proteinExistence type="predicted"/>
<dbReference type="SUPFAM" id="SSF51206">
    <property type="entry name" value="cAMP-binding domain-like"/>
    <property type="match status" value="1"/>
</dbReference>
<dbReference type="InterPro" id="IPR018490">
    <property type="entry name" value="cNMP-bd_dom_sf"/>
</dbReference>
<gene>
    <name evidence="2" type="ORF">H8D96_12620</name>
</gene>
<dbReference type="InterPro" id="IPR018488">
    <property type="entry name" value="cNMP-bd_CS"/>
</dbReference>
<protein>
    <submittedName>
        <fullName evidence="2">Cyclic nucleotide-binding domain-containing protein</fullName>
    </submittedName>
</protein>
<dbReference type="Pfam" id="PF00027">
    <property type="entry name" value="cNMP_binding"/>
    <property type="match status" value="1"/>
</dbReference>
<dbReference type="EMBL" id="JACNIG010000245">
    <property type="protein sequence ID" value="MBC8432748.1"/>
    <property type="molecule type" value="Genomic_DNA"/>
</dbReference>
<evidence type="ECO:0000259" key="1">
    <source>
        <dbReference type="PROSITE" id="PS50042"/>
    </source>
</evidence>
<dbReference type="PROSITE" id="PS50042">
    <property type="entry name" value="CNMP_BINDING_3"/>
    <property type="match status" value="1"/>
</dbReference>